<gene>
    <name evidence="1" type="ORF">DBO85_08220</name>
</gene>
<proteinExistence type="predicted"/>
<sequence length="290" mass="32669">MSQLEHTPRPVSRLSALAQRLGLAGRSSRRILEQASQLRLPFRYLPLPSPSIWWRSGPPLHRLPELPRDALSGPVQEDKADAHAMLVRIVEHRQEIVDDLDLRRIDGLLGGDDEPSSVLDLESYAGQCRNVRIISYKDFLKTLDLALPLRDAAHPLLLRQASWRGERLFWAGEQHAGEMACAIVYARRRGLEIPLPAQIDRYQLSAQGLDELQRRFHTLAMPVEAWSDPAFMGLLLDNRLPYSRLTLLRAQDAPEFLLLPKHNTDACALGEGLRIAGATDLADGLRRLLD</sequence>
<dbReference type="OrthoDB" id="6968898at2"/>
<dbReference type="InterPro" id="IPR046507">
    <property type="entry name" value="DUF6685"/>
</dbReference>
<dbReference type="Pfam" id="PF20390">
    <property type="entry name" value="DUF6685"/>
    <property type="match status" value="1"/>
</dbReference>
<accession>A0A2T5PAV6</accession>
<evidence type="ECO:0000313" key="2">
    <source>
        <dbReference type="Proteomes" id="UP000244064"/>
    </source>
</evidence>
<dbReference type="AlphaFoldDB" id="A0A2T5PAV6"/>
<dbReference type="EMBL" id="QASN01000014">
    <property type="protein sequence ID" value="PTU74878.1"/>
    <property type="molecule type" value="Genomic_DNA"/>
</dbReference>
<evidence type="ECO:0000313" key="1">
    <source>
        <dbReference type="EMBL" id="PTU74878.1"/>
    </source>
</evidence>
<organism evidence="1 2">
    <name type="scientific">Pseudomonas mangrovi</name>
    <dbReference type="NCBI Taxonomy" id="2161748"/>
    <lineage>
        <taxon>Bacteria</taxon>
        <taxon>Pseudomonadati</taxon>
        <taxon>Pseudomonadota</taxon>
        <taxon>Gammaproteobacteria</taxon>
        <taxon>Pseudomonadales</taxon>
        <taxon>Pseudomonadaceae</taxon>
        <taxon>Pseudomonas</taxon>
    </lineage>
</organism>
<dbReference type="Proteomes" id="UP000244064">
    <property type="component" value="Unassembled WGS sequence"/>
</dbReference>
<name>A0A2T5PAV6_9PSED</name>
<dbReference type="RefSeq" id="WP_108106778.1">
    <property type="nucleotide sequence ID" value="NZ_QASN01000014.1"/>
</dbReference>
<comment type="caution">
    <text evidence="1">The sequence shown here is derived from an EMBL/GenBank/DDBJ whole genome shotgun (WGS) entry which is preliminary data.</text>
</comment>
<reference evidence="1 2" key="1">
    <citation type="submission" date="2018-04" db="EMBL/GenBank/DDBJ databases">
        <title>Pseudomonas sp. nov., isolated from mangrove soil.</title>
        <authorList>
            <person name="Chen C."/>
        </authorList>
    </citation>
    <scope>NUCLEOTIDE SEQUENCE [LARGE SCALE GENOMIC DNA]</scope>
    <source>
        <strain evidence="1 2">TC-11</strain>
    </source>
</reference>
<protein>
    <submittedName>
        <fullName evidence="1">Uncharacterized protein</fullName>
    </submittedName>
</protein>
<keyword evidence="2" id="KW-1185">Reference proteome</keyword>